<feature type="signal peptide" evidence="9">
    <location>
        <begin position="1"/>
        <end position="21"/>
    </location>
</feature>
<feature type="binding site" description="axial binding residue" evidence="7">
    <location>
        <position position="624"/>
    </location>
    <ligand>
        <name>heme b</name>
        <dbReference type="ChEBI" id="CHEBI:60344"/>
    </ligand>
    <ligandPart>
        <name>Fe</name>
        <dbReference type="ChEBI" id="CHEBI:18248"/>
    </ligandPart>
</feature>
<dbReference type="GO" id="GO:0046872">
    <property type="term" value="F:metal ion binding"/>
    <property type="evidence" value="ECO:0007669"/>
    <property type="project" value="UniProtKB-KW"/>
</dbReference>
<evidence type="ECO:0000256" key="5">
    <source>
        <dbReference type="ARBA" id="ARBA00022729"/>
    </source>
</evidence>
<dbReference type="FunFam" id="1.10.640.10:FF:000003">
    <property type="entry name" value="chorion peroxidase"/>
    <property type="match status" value="1"/>
</dbReference>
<keyword evidence="3" id="KW-0575">Peroxidase</keyword>
<comment type="caution">
    <text evidence="10">The sequence shown here is derived from an EMBL/GenBank/DDBJ whole genome shotgun (WGS) entry which is preliminary data.</text>
</comment>
<dbReference type="PANTHER" id="PTHR11475:SF4">
    <property type="entry name" value="CHORION PEROXIDASE"/>
    <property type="match status" value="1"/>
</dbReference>
<protein>
    <recommendedName>
        <fullName evidence="12">Chorion peroxidase</fullName>
    </recommendedName>
</protein>
<keyword evidence="7" id="KW-0479">Metal-binding</keyword>
<comment type="subcellular location">
    <subcellularLocation>
        <location evidence="1">Secreted</location>
    </subcellularLocation>
</comment>
<evidence type="ECO:0000256" key="8">
    <source>
        <dbReference type="SAM" id="MobiDB-lite"/>
    </source>
</evidence>
<evidence type="ECO:0000256" key="6">
    <source>
        <dbReference type="ARBA" id="ARBA00023180"/>
    </source>
</evidence>
<dbReference type="PANTHER" id="PTHR11475">
    <property type="entry name" value="OXIDASE/PEROXIDASE"/>
    <property type="match status" value="1"/>
</dbReference>
<evidence type="ECO:0000256" key="2">
    <source>
        <dbReference type="ARBA" id="ARBA00022525"/>
    </source>
</evidence>
<feature type="chain" id="PRO_5035173772" description="Chorion peroxidase" evidence="9">
    <location>
        <begin position="22"/>
        <end position="865"/>
    </location>
</feature>
<organism evidence="10 11">
    <name type="scientific">Allacma fusca</name>
    <dbReference type="NCBI Taxonomy" id="39272"/>
    <lineage>
        <taxon>Eukaryota</taxon>
        <taxon>Metazoa</taxon>
        <taxon>Ecdysozoa</taxon>
        <taxon>Arthropoda</taxon>
        <taxon>Hexapoda</taxon>
        <taxon>Collembola</taxon>
        <taxon>Symphypleona</taxon>
        <taxon>Sminthuridae</taxon>
        <taxon>Allacma</taxon>
    </lineage>
</organism>
<dbReference type="Pfam" id="PF03098">
    <property type="entry name" value="An_peroxidase"/>
    <property type="match status" value="1"/>
</dbReference>
<evidence type="ECO:0000256" key="3">
    <source>
        <dbReference type="ARBA" id="ARBA00022559"/>
    </source>
</evidence>
<dbReference type="OrthoDB" id="823504at2759"/>
<keyword evidence="5 9" id="KW-0732">Signal</keyword>
<dbReference type="Proteomes" id="UP000708208">
    <property type="component" value="Unassembled WGS sequence"/>
</dbReference>
<keyword evidence="3" id="KW-0560">Oxidoreductase</keyword>
<accession>A0A8J2P3S6</accession>
<keyword evidence="11" id="KW-1185">Reference proteome</keyword>
<feature type="region of interest" description="Disordered" evidence="8">
    <location>
        <begin position="79"/>
        <end position="104"/>
    </location>
</feature>
<evidence type="ECO:0000256" key="1">
    <source>
        <dbReference type="ARBA" id="ARBA00004613"/>
    </source>
</evidence>
<dbReference type="GO" id="GO:0005576">
    <property type="term" value="C:extracellular region"/>
    <property type="evidence" value="ECO:0007669"/>
    <property type="project" value="UniProtKB-SubCell"/>
</dbReference>
<dbReference type="CDD" id="cd09823">
    <property type="entry name" value="peroxinectin_like"/>
    <property type="match status" value="1"/>
</dbReference>
<gene>
    <name evidence="10" type="ORF">AFUS01_LOCUS18647</name>
</gene>
<evidence type="ECO:0000313" key="11">
    <source>
        <dbReference type="Proteomes" id="UP000708208"/>
    </source>
</evidence>
<evidence type="ECO:0000256" key="4">
    <source>
        <dbReference type="ARBA" id="ARBA00022617"/>
    </source>
</evidence>
<proteinExistence type="predicted"/>
<dbReference type="InterPro" id="IPR019791">
    <property type="entry name" value="Haem_peroxidase_animal"/>
</dbReference>
<keyword evidence="7" id="KW-0408">Iron</keyword>
<reference evidence="10" key="1">
    <citation type="submission" date="2021-06" db="EMBL/GenBank/DDBJ databases">
        <authorList>
            <person name="Hodson N. C."/>
            <person name="Mongue J. A."/>
            <person name="Jaron S. K."/>
        </authorList>
    </citation>
    <scope>NUCLEOTIDE SEQUENCE</scope>
</reference>
<evidence type="ECO:0000313" key="10">
    <source>
        <dbReference type="EMBL" id="CAG7729964.1"/>
    </source>
</evidence>
<evidence type="ECO:0000256" key="9">
    <source>
        <dbReference type="SAM" id="SignalP"/>
    </source>
</evidence>
<evidence type="ECO:0008006" key="12">
    <source>
        <dbReference type="Google" id="ProtNLM"/>
    </source>
</evidence>
<dbReference type="EMBL" id="CAJVCH010187130">
    <property type="protein sequence ID" value="CAG7729964.1"/>
    <property type="molecule type" value="Genomic_DNA"/>
</dbReference>
<keyword evidence="4 7" id="KW-0349">Heme</keyword>
<dbReference type="GO" id="GO:0004601">
    <property type="term" value="F:peroxidase activity"/>
    <property type="evidence" value="ECO:0007669"/>
    <property type="project" value="UniProtKB-KW"/>
</dbReference>
<name>A0A8J2P3S6_9HEXA</name>
<dbReference type="AlphaFoldDB" id="A0A8J2P3S6"/>
<dbReference type="PROSITE" id="PS50292">
    <property type="entry name" value="PEROXIDASE_3"/>
    <property type="match status" value="1"/>
</dbReference>
<keyword evidence="6" id="KW-0325">Glycoprotein</keyword>
<evidence type="ECO:0000256" key="7">
    <source>
        <dbReference type="PIRSR" id="PIRSR619791-2"/>
    </source>
</evidence>
<keyword evidence="2" id="KW-0964">Secreted</keyword>
<sequence length="865" mass="96627">MTPHRCYALIVVSYLVYTSKAMNFANLTSVKQETSTLADDTEEIFPQGLANETSEFSRQIHFPEGGRKGWSAGWTPRKDPNKYGLGGTKNVNKNVGGGKKKHHPPYTYDDGTDVAIVVGRIVTCTRGETCHNYVKCASYPQNYLSFRDRCCFVQKQSKGMCCPPDYPTESGAEVIGNNFRPYVKTTTKVPDISENSLAAAARFGYSYSTKLKDVEVKLLELGNVVQKGSAAYGHLLFFQTTPETLQIARNNLLVVKACTYMQETYELTNEEAGVGLQEYSFSSTALGQTCPPNPPCGVSSRYRTLDGSCNNLQIPKLGQSTTPLLRLLPPDYADGVWAPRVRKDRRPLPNPRFVSRSLVPDVNQPDPRYSHLVMQFGQFIDHDLSHVPIFRLGDLSGVDCCKDSSGYGHPACFPIAIPPNDPYLEGECMNFVRSMIAPRITCDFGHADQLNQLTHWLDASQIYGNTADQGESLREFSGGLLRITRDPQGRHLLPLDLLDQEECAGSTGSSGLHCFIAGDKRVNEQIGLTSIHTIWVREHNRVATELSRINLDWDDQTLYQESRRIVIAEYQHIIYNEWLPIIVGRNYMEVFGILPLYKGYYQGYSASVDPTVSNAFTTAAFRLHTLIQGMLNLQNSGGGLVGSLNLRDFFNNPHLLREPGVIDLLNKGFVTQPIQRFDNFVTTELRDHLFQGENSAGMDLIALNIQRGRDHGLPSYNEYRDLCRLGKARDFADLQPVVSPRKIPLLEQIYESVDDIDLFIGGIFETPLEGALVGPTFVCIIGDQFVRAQKADRFFYSNGGEPHSFNSAQLHEIRGVSMSRILCDNSDEIRSIQPLAFHLPNEAYNPILPCGSPAIPRLDLSLWSE</sequence>